<dbReference type="OrthoDB" id="3934656at2759"/>
<dbReference type="OMA" id="FHDNFRI"/>
<keyword evidence="7 9" id="KW-0503">Monooxygenase</keyword>
<accession>A0A4Y7J045</accession>
<dbReference type="InterPro" id="IPR036396">
    <property type="entry name" value="Cyt_P450_sf"/>
</dbReference>
<dbReference type="PRINTS" id="PR00385">
    <property type="entry name" value="P450"/>
</dbReference>
<dbReference type="InterPro" id="IPR017972">
    <property type="entry name" value="Cyt_P450_CS"/>
</dbReference>
<dbReference type="InterPro" id="IPR002401">
    <property type="entry name" value="Cyt_P450_E_grp-I"/>
</dbReference>
<protein>
    <recommendedName>
        <fullName evidence="13">Cytochrome P450</fullName>
    </recommendedName>
</protein>
<dbReference type="GO" id="GO:0004497">
    <property type="term" value="F:monooxygenase activity"/>
    <property type="evidence" value="ECO:0007669"/>
    <property type="project" value="UniProtKB-KW"/>
</dbReference>
<evidence type="ECO:0000256" key="9">
    <source>
        <dbReference type="RuleBase" id="RU000461"/>
    </source>
</evidence>
<dbReference type="CDD" id="cd11072">
    <property type="entry name" value="CYP71-like"/>
    <property type="match status" value="1"/>
</dbReference>
<proteinExistence type="inferred from homology"/>
<dbReference type="Proteomes" id="UP000316621">
    <property type="component" value="Chromosome 3"/>
</dbReference>
<evidence type="ECO:0000256" key="3">
    <source>
        <dbReference type="ARBA" id="ARBA00022617"/>
    </source>
</evidence>
<dbReference type="InterPro" id="IPR001128">
    <property type="entry name" value="Cyt_P450"/>
</dbReference>
<evidence type="ECO:0000256" key="8">
    <source>
        <dbReference type="PIRSR" id="PIRSR602401-1"/>
    </source>
</evidence>
<keyword evidence="10" id="KW-0812">Transmembrane</keyword>
<reference evidence="11 12" key="1">
    <citation type="journal article" date="2018" name="Science">
        <title>The opium poppy genome and morphinan production.</title>
        <authorList>
            <person name="Guo L."/>
            <person name="Winzer T."/>
            <person name="Yang X."/>
            <person name="Li Y."/>
            <person name="Ning Z."/>
            <person name="He Z."/>
            <person name="Teodor R."/>
            <person name="Lu Y."/>
            <person name="Bowser T.A."/>
            <person name="Graham I.A."/>
            <person name="Ye K."/>
        </authorList>
    </citation>
    <scope>NUCLEOTIDE SEQUENCE [LARGE SCALE GENOMIC DNA]</scope>
    <source>
        <strain evidence="12">cv. HN1</strain>
        <tissue evidence="11">Leaves</tissue>
    </source>
</reference>
<dbReference type="FunFam" id="1.10.630.10:FF:000011">
    <property type="entry name" value="Cytochrome P450 83B1"/>
    <property type="match status" value="1"/>
</dbReference>
<feature type="transmembrane region" description="Helical" evidence="10">
    <location>
        <begin position="20"/>
        <end position="39"/>
    </location>
</feature>
<dbReference type="PANTHER" id="PTHR47955:SF19">
    <property type="entry name" value="CYTOCHROME P450 71A9-LIKE ISOFORM X1"/>
    <property type="match status" value="1"/>
</dbReference>
<dbReference type="GO" id="GO:0005506">
    <property type="term" value="F:iron ion binding"/>
    <property type="evidence" value="ECO:0007669"/>
    <property type="project" value="InterPro"/>
</dbReference>
<dbReference type="AlphaFoldDB" id="A0A4Y7J045"/>
<comment type="cofactor">
    <cofactor evidence="1 8">
        <name>heme</name>
        <dbReference type="ChEBI" id="CHEBI:30413"/>
    </cofactor>
</comment>
<dbReference type="Gene3D" id="1.10.630.10">
    <property type="entry name" value="Cytochrome P450"/>
    <property type="match status" value="1"/>
</dbReference>
<keyword evidence="12" id="KW-1185">Reference proteome</keyword>
<dbReference type="SUPFAM" id="SSF48264">
    <property type="entry name" value="Cytochrome P450"/>
    <property type="match status" value="1"/>
</dbReference>
<evidence type="ECO:0000256" key="1">
    <source>
        <dbReference type="ARBA" id="ARBA00001971"/>
    </source>
</evidence>
<dbReference type="EMBL" id="CM010717">
    <property type="protein sequence ID" value="RZC53129.1"/>
    <property type="molecule type" value="Genomic_DNA"/>
</dbReference>
<keyword evidence="4 8" id="KW-0479">Metal-binding</keyword>
<dbReference type="Pfam" id="PF00067">
    <property type="entry name" value="p450"/>
    <property type="match status" value="1"/>
</dbReference>
<keyword evidence="10" id="KW-0472">Membrane</keyword>
<comment type="similarity">
    <text evidence="2 9">Belongs to the cytochrome P450 family.</text>
</comment>
<evidence type="ECO:0000313" key="12">
    <source>
        <dbReference type="Proteomes" id="UP000316621"/>
    </source>
</evidence>
<evidence type="ECO:0000256" key="6">
    <source>
        <dbReference type="ARBA" id="ARBA00023004"/>
    </source>
</evidence>
<dbReference type="Gramene" id="RZC53129">
    <property type="protein sequence ID" value="RZC53129"/>
    <property type="gene ID" value="C5167_011987"/>
</dbReference>
<keyword evidence="6 8" id="KW-0408">Iron</keyword>
<keyword evidence="10" id="KW-1133">Transmembrane helix</keyword>
<evidence type="ECO:0000256" key="10">
    <source>
        <dbReference type="SAM" id="Phobius"/>
    </source>
</evidence>
<sequence length="513" mass="58160">MVVMNYCFLFQDQLPTTKAFYYLVILLLVLVAPPLLVLLRKNHRGRLPPGPKRLPIIGNLHQLGNLTSRSLLKLSNVYGPLMFIKIGSIPALVISSTDVAKETIKTHDIVFSGRPALYCTKRLFYGCSDITFAPYGEYWREIRKISILELLSPRRVAAFRAVREEEVSIVADFVRKASTPINLTDLSFAVINNVICRSTFGRKFGQGGGKLRSILQVTQDMVAGAKTADIFPWMRWIHRFDGVDAQIEKNFQQLDSFYESVIDEHLDPQRPIPELEDLVDVLLRLQKDHSQRISFSRDQIKGILTDMFIAGTDTSTSTLVWTMTELVKNPAVMERLQEEVRSILGNKNVVEEIDLPKLNYMKSVVKETLRLHAPGPLLVPRETTDDCTINGYNVPAKTRVFFNAQAIAMDPKFWEDPEEYLPERFLTKSVDFKGQDFEMVPFGMGRRGCPGINFALVLIELVLANLIHSFDWELPVGIKKEEIDMQEAPGITVHKKVPFFLVATTAKNACRNA</sequence>
<name>A0A4Y7J045_PAPSO</name>
<evidence type="ECO:0000256" key="2">
    <source>
        <dbReference type="ARBA" id="ARBA00010617"/>
    </source>
</evidence>
<dbReference type="GO" id="GO:0033075">
    <property type="term" value="P:isoquinoline alkaloid biosynthetic process"/>
    <property type="evidence" value="ECO:0007669"/>
    <property type="project" value="UniProtKB-ARBA"/>
</dbReference>
<dbReference type="PROSITE" id="PS00086">
    <property type="entry name" value="CYTOCHROME_P450"/>
    <property type="match status" value="1"/>
</dbReference>
<dbReference type="GO" id="GO:0016705">
    <property type="term" value="F:oxidoreductase activity, acting on paired donors, with incorporation or reduction of molecular oxygen"/>
    <property type="evidence" value="ECO:0007669"/>
    <property type="project" value="InterPro"/>
</dbReference>
<evidence type="ECO:0008006" key="13">
    <source>
        <dbReference type="Google" id="ProtNLM"/>
    </source>
</evidence>
<dbReference type="GO" id="GO:0020037">
    <property type="term" value="F:heme binding"/>
    <property type="evidence" value="ECO:0007669"/>
    <property type="project" value="InterPro"/>
</dbReference>
<evidence type="ECO:0000256" key="7">
    <source>
        <dbReference type="ARBA" id="ARBA00023033"/>
    </source>
</evidence>
<dbReference type="PRINTS" id="PR00463">
    <property type="entry name" value="EP450I"/>
</dbReference>
<organism evidence="11 12">
    <name type="scientific">Papaver somniferum</name>
    <name type="common">Opium poppy</name>
    <dbReference type="NCBI Taxonomy" id="3469"/>
    <lineage>
        <taxon>Eukaryota</taxon>
        <taxon>Viridiplantae</taxon>
        <taxon>Streptophyta</taxon>
        <taxon>Embryophyta</taxon>
        <taxon>Tracheophyta</taxon>
        <taxon>Spermatophyta</taxon>
        <taxon>Magnoliopsida</taxon>
        <taxon>Ranunculales</taxon>
        <taxon>Papaveraceae</taxon>
        <taxon>Papaveroideae</taxon>
        <taxon>Papaver</taxon>
    </lineage>
</organism>
<keyword evidence="3 8" id="KW-0349">Heme</keyword>
<evidence type="ECO:0000313" key="11">
    <source>
        <dbReference type="EMBL" id="RZC53129.1"/>
    </source>
</evidence>
<keyword evidence="5 9" id="KW-0560">Oxidoreductase</keyword>
<evidence type="ECO:0000256" key="5">
    <source>
        <dbReference type="ARBA" id="ARBA00023002"/>
    </source>
</evidence>
<dbReference type="STRING" id="3469.A0A4Y7J045"/>
<evidence type="ECO:0000256" key="4">
    <source>
        <dbReference type="ARBA" id="ARBA00022723"/>
    </source>
</evidence>
<dbReference type="PANTHER" id="PTHR47955">
    <property type="entry name" value="CYTOCHROME P450 FAMILY 71 PROTEIN"/>
    <property type="match status" value="1"/>
</dbReference>
<gene>
    <name evidence="11" type="ORF">C5167_011987</name>
</gene>
<feature type="binding site" description="axial binding residue" evidence="8">
    <location>
        <position position="449"/>
    </location>
    <ligand>
        <name>heme</name>
        <dbReference type="ChEBI" id="CHEBI:30413"/>
    </ligand>
    <ligandPart>
        <name>Fe</name>
        <dbReference type="ChEBI" id="CHEBI:18248"/>
    </ligandPart>
</feature>